<evidence type="ECO:0000256" key="1">
    <source>
        <dbReference type="SAM" id="MobiDB-lite"/>
    </source>
</evidence>
<feature type="region of interest" description="Disordered" evidence="1">
    <location>
        <begin position="1"/>
        <end position="60"/>
    </location>
</feature>
<accession>A0A0D0K5A1</accession>
<comment type="caution">
    <text evidence="2">The sequence shown here is derived from an EMBL/GenBank/DDBJ whole genome shotgun (WGS) entry which is preliminary data.</text>
</comment>
<organism evidence="2 3">
    <name type="scientific">Agrobacterium tumefaciens</name>
    <dbReference type="NCBI Taxonomy" id="358"/>
    <lineage>
        <taxon>Bacteria</taxon>
        <taxon>Pseudomonadati</taxon>
        <taxon>Pseudomonadota</taxon>
        <taxon>Alphaproteobacteria</taxon>
        <taxon>Hyphomicrobiales</taxon>
        <taxon>Rhizobiaceae</taxon>
        <taxon>Rhizobium/Agrobacterium group</taxon>
        <taxon>Agrobacterium</taxon>
        <taxon>Agrobacterium tumefaciens complex</taxon>
    </lineage>
</organism>
<evidence type="ECO:0000313" key="3">
    <source>
        <dbReference type="Proteomes" id="UP000035017"/>
    </source>
</evidence>
<dbReference type="OrthoDB" id="8293787at2"/>
<dbReference type="AlphaFoldDB" id="A0A0D0K5A1"/>
<evidence type="ECO:0000313" key="2">
    <source>
        <dbReference type="EMBL" id="KIQ03658.1"/>
    </source>
</evidence>
<sequence length="60" mass="6086">MTKDNAAQESIEGKDEKNPPAVDNPPAGPHAKESLTDKSKTPGAGSLPEDDADEVSPGGS</sequence>
<dbReference type="Proteomes" id="UP000035017">
    <property type="component" value="Unassembled WGS sequence"/>
</dbReference>
<reference evidence="2 3" key="1">
    <citation type="submission" date="2014-12" db="EMBL/GenBank/DDBJ databases">
        <title>16Stimator: statistical estimation of ribosomal gene copy numbers from draft genome assemblies.</title>
        <authorList>
            <person name="Perisin M.A."/>
            <person name="Vetter M."/>
            <person name="Gilbert J.A."/>
            <person name="Bergelson J."/>
        </authorList>
    </citation>
    <scope>NUCLEOTIDE SEQUENCE [LARGE SCALE GENOMIC DNA]</scope>
    <source>
        <strain evidence="2 3">MEJ076</strain>
    </source>
</reference>
<gene>
    <name evidence="2" type="ORF">RU07_06450</name>
</gene>
<feature type="compositionally biased region" description="Basic and acidic residues" evidence="1">
    <location>
        <begin position="30"/>
        <end position="40"/>
    </location>
</feature>
<proteinExistence type="predicted"/>
<name>A0A0D0K5A1_AGRTU</name>
<protein>
    <submittedName>
        <fullName evidence="2">Uncharacterized protein</fullName>
    </submittedName>
</protein>
<dbReference type="EMBL" id="JXQV01000006">
    <property type="protein sequence ID" value="KIQ03658.1"/>
    <property type="molecule type" value="Genomic_DNA"/>
</dbReference>